<dbReference type="OrthoDB" id="6181813at2"/>
<gene>
    <name evidence="2" type="ORF">GLW01_11235</name>
</gene>
<comment type="caution">
    <text evidence="2">The sequence shown here is derived from an EMBL/GenBank/DDBJ whole genome shotgun (WGS) entry which is preliminary data.</text>
</comment>
<keyword evidence="1" id="KW-0732">Signal</keyword>
<name>A0A9X4YCW9_9GAMM</name>
<keyword evidence="3" id="KW-1185">Reference proteome</keyword>
<evidence type="ECO:0000256" key="1">
    <source>
        <dbReference type="SAM" id="SignalP"/>
    </source>
</evidence>
<accession>A0A9X4YCW9</accession>
<evidence type="ECO:0000313" key="3">
    <source>
        <dbReference type="Proteomes" id="UP000460751"/>
    </source>
</evidence>
<dbReference type="Proteomes" id="UP000460751">
    <property type="component" value="Unassembled WGS sequence"/>
</dbReference>
<sequence length="191" mass="20765">MKTGPQTLAAALLSTFMASSIQAVELMDESALGGVHINAGNVLNVVGPTAAGGEMPPIQQTAGEQASVSMALGLMTTESNRPSRRVEDERNILSLVFPEPEFSIPRRRSIPSPASDGQTLIVINPPEYRVQSFIETVQGRPVVNTDFDVRVQEIQWQGVRFPKQAISRDGFNQTLYGLEFTGSGRMMRSTD</sequence>
<protein>
    <submittedName>
        <fullName evidence="2">Uncharacterized protein</fullName>
    </submittedName>
</protein>
<feature type="chain" id="PRO_5040816335" evidence="1">
    <location>
        <begin position="24"/>
        <end position="191"/>
    </location>
</feature>
<evidence type="ECO:0000313" key="2">
    <source>
        <dbReference type="EMBL" id="MYL27366.1"/>
    </source>
</evidence>
<dbReference type="RefSeq" id="WP_151440015.1">
    <property type="nucleotide sequence ID" value="NZ_WMEX01000005.1"/>
</dbReference>
<feature type="signal peptide" evidence="1">
    <location>
        <begin position="1"/>
        <end position="23"/>
    </location>
</feature>
<dbReference type="AlphaFoldDB" id="A0A9X4YCW9"/>
<organism evidence="2 3">
    <name type="scientific">Vreelandella halophila</name>
    <dbReference type="NCBI Taxonomy" id="86177"/>
    <lineage>
        <taxon>Bacteria</taxon>
        <taxon>Pseudomonadati</taxon>
        <taxon>Pseudomonadota</taxon>
        <taxon>Gammaproteobacteria</taxon>
        <taxon>Oceanospirillales</taxon>
        <taxon>Halomonadaceae</taxon>
        <taxon>Vreelandella</taxon>
    </lineage>
</organism>
<reference evidence="2 3" key="1">
    <citation type="submission" date="2019-11" db="EMBL/GenBank/DDBJ databases">
        <title>Genome sequences of 17 halophilic strains isolated from different environments.</title>
        <authorList>
            <person name="Furrow R.E."/>
        </authorList>
    </citation>
    <scope>NUCLEOTIDE SEQUENCE [LARGE SCALE GENOMIC DNA]</scope>
    <source>
        <strain evidence="2 3">22507_15_FS</strain>
    </source>
</reference>
<dbReference type="EMBL" id="WMEX01000005">
    <property type="protein sequence ID" value="MYL27366.1"/>
    <property type="molecule type" value="Genomic_DNA"/>
</dbReference>
<proteinExistence type="predicted"/>